<feature type="domain" description="PH" evidence="13">
    <location>
        <begin position="628"/>
        <end position="735"/>
    </location>
</feature>
<comment type="caution">
    <text evidence="10">Lacks conserved residue(s) required for the propagation of feature annotation.</text>
</comment>
<comment type="similarity">
    <text evidence="11">Belongs to the DOCK family.</text>
</comment>
<evidence type="ECO:0000259" key="14">
    <source>
        <dbReference type="PROSITE" id="PS50027"/>
    </source>
</evidence>
<evidence type="ECO:0000256" key="4">
    <source>
        <dbReference type="ARBA" id="ARBA00022658"/>
    </source>
</evidence>
<feature type="disulfide bond" evidence="10">
    <location>
        <begin position="284"/>
        <end position="293"/>
    </location>
</feature>
<evidence type="ECO:0000256" key="5">
    <source>
        <dbReference type="ARBA" id="ARBA00022729"/>
    </source>
</evidence>
<dbReference type="InterPro" id="IPR001849">
    <property type="entry name" value="PH_domain"/>
</dbReference>
<accession>A0A498MNR9</accession>
<dbReference type="InterPro" id="IPR011993">
    <property type="entry name" value="PH-like_dom_sf"/>
</dbReference>
<dbReference type="PROSITE" id="PS51117">
    <property type="entry name" value="LAMININ_NTER"/>
    <property type="match status" value="1"/>
</dbReference>
<dbReference type="SUPFAM" id="SSF50729">
    <property type="entry name" value="PH domain-like"/>
    <property type="match status" value="1"/>
</dbReference>
<dbReference type="InterPro" id="IPR026791">
    <property type="entry name" value="DOCK"/>
</dbReference>
<feature type="region of interest" description="Disordered" evidence="12">
    <location>
        <begin position="739"/>
        <end position="768"/>
    </location>
</feature>
<dbReference type="EMBL" id="QBIY01012612">
    <property type="protein sequence ID" value="RXN21443.1"/>
    <property type="molecule type" value="Genomic_DNA"/>
</dbReference>
<dbReference type="Pfam" id="PF00169">
    <property type="entry name" value="PH"/>
    <property type="match status" value="1"/>
</dbReference>
<dbReference type="Pfam" id="PF20421">
    <property type="entry name" value="DHR-2_Lobe_C"/>
    <property type="match status" value="1"/>
</dbReference>
<dbReference type="Pfam" id="PF00055">
    <property type="entry name" value="Laminin_N"/>
    <property type="match status" value="1"/>
</dbReference>
<comment type="caution">
    <text evidence="19">The sequence shown here is derived from an EMBL/GenBank/DDBJ whole genome shotgun (WGS) entry which is preliminary data.</text>
</comment>
<keyword evidence="2" id="KW-0964">Secreted</keyword>
<sequence length="2335" mass="265401">MDRCAMHCEVCDASVTHLAHPPASMTDSPFKHPPTWWQSAQGVSTESLQLDLEVEFYFTHIIIIFRSARPAAMAIERSQDFGHTWSALMLYAHNCSDVFNLEDGQSCTQKYSTAEPCSNGEVIYRALSPWDKLDPYSIDARAHLGITNIRIRLLQPQSCLCQQKLPDANVLTPHYAIYDLILKGGCLCHGHADQCVPAGDQQITHPPVKHMVHGKCVCRHHTAGDHCERCDRLYNDRPWQPANGLTGEAHQCVKCKCNGHAESCHFDKTVWLRSGQRSGGVCDCLHNTGGRHCQHCQSGFYRDPERPSTAPDSCRPCMCDHAGSTHCNPDNGDCVCKPGVAGPHCDQCMLGYWGFDEYGCKPCQCAGDCDPYTGDCMIRSESDHNSTSEDHLFRTEELFSALSHPDKCVCKQQALGNNKIFCNVKYVYVKVRVLGAHDKGSHAEVDVKVLKVLWDNTRLRLSRGNRTLYPESWTSRGCTCPVLFPGMEYLVVGHEDVKKGRPMEQPKIIEPLDYENVVFQRKAQIHSDPQRDLLLWPADDVSIGRQRRTIVPSVPQNAENEAKSLFAKECIKMYNTNWHVINYNYEAYSGDFRTLPCKGMKTEKLPNQVFEVDEGEEDSSSLCSQRGGVMKQGWLQKANINSSLSVSMKVFKRRYFYLSQLPDGSYILNSYKDEKNYKESKGSIYLDSCIDVVMCSKMKRNGFELKMQEGFSHYLAADNEAEMEEWVNTLKQALLSAMEDRRNGSEPSEGSLDDDSSSQGRPENIAESFGRSLHPELMKYARETDQLNKMSRNEGRQKIFTLDPETQRLDFSGIEPDVKPFEERFGRRVMVSCHDLTFSLQGCVSEKNDGILTNVEPFFISLALFDLSKGCKISADFHVDLNPPCVREMLQEASPGTPTEPEGGDGNESVRVNGHGLPVLQRVAESLIRFPTQGIFSVTNPHTDIFLLARVEKVLQNGITHCAEPYIKTSDISKTVQKVLKTAKQTCQRLGQYRMPFAWAAKQVFKDSQGSLDTEGKFSPLYRQDSSKISTEDLIKLLTDLKKPEKNKLQIIPGQINITVECVPPDLSNSVTPSYIPVKPFEDKCERASVEVEEFVPEEARYNHPFTIYKNHLYVYPQQLKYDNQKTFAKARNIAVCVQFKDSDDEAAAPLKCIYGKPGDPLFTTSAFAAVLHHNQCPEFYDEIKIELPVHVHEKHHILFTFYHISLETQVIIKFLPTVLVQLFEVLTMASKESQDIAVNSTRVIIHIVSQCHEEGLEHYLRAFLKYVFRINNATSESSVTTHEVLATAVTVILKQTADFNTCNKLLKYSWFFFETMAKSMAQYLQDGNRMKMPRAQRFPESFHQALQSLLLSIMPHITIRYVEIPEEARCVNFSLACFIKRCLTFMNRGFAFSLINDYMCGFSLKDPKVLTEMKFDFLMTVCNHEHYIPLNLPMAFGRTRLQRVQDQSLEYSLTEDYCKNHFLVGLLLREVADGLQGYPEIRQLAVAALKNLMIKHAMDDRYNAFKNQQARICLLYLPLFELLYQNLSHMNSLGQLCRNGLGLMYRDDLSVDSRRSSTIVDKEPTSVITQNGHIRKGESRGSLYGDPGTPDINELHRRGSTMSSVPAAGRLGQYEIRGLLLCFLHIVRTLSDDTLMVYWSKVSPQDVMNFLSLLESQEPWVSKLFSSDRKSQTMPVLRGRGSLMQAKLQQFSTMDTSLTLNMAGGPTEAEINHQSLLEGNMSTEACLIVLDVLSLFTQSFKNQLLDSDGHNALMTKIFDTYLTLLKVGQSESAIKHIFASLRAFIIKFQVPLFKGRVTLCGSLCYEVLKCCMSKLSVLRGEASALLYLLMKNNFEYTKRKNFLRMHLQIIIAVSQLIADVALTGSSRFQESLSIINNFANSDKAMKTTTFPSEVKNLTMRIRTVLMATAQMREHEKDPEMLLDLQYSLARSYASTPELRRTWLDSMARAHSKNGDFSEAAMCNVHVAALVAEYLHRKKHFPSGLAAFKKITQNIDEEGSMKEDVGMQDVYYSEDVLVEQLEVCVESLLKAERFELITHIARLLIPIYEKRHEFEKLKRLYETLQRAYGKILDVMQSGKRLLGTYFRIAFYGQVNQKDLDTKFAHIQVTFVKPYFDEKELAERKTDFEKCHNIQRFVFETPFTLTGKKQGGVEEQCKRRTILTTANTFPYVKKRIEVVGEKHMELKPIDVAIDEMKEKSTELAKLCSNQEVNMITLQLKLQGCVSVQVNAGPMAYARAFLDESKSGQSSKKVKELKEIFRQFVNACSVALDINERLIKEDQYEYHEGLKANFKSMVKELSEIIHEQIFQEDMMRSLLQNSLHVFRAISGTSTDLS</sequence>
<evidence type="ECO:0000313" key="20">
    <source>
        <dbReference type="Proteomes" id="UP000290572"/>
    </source>
</evidence>
<dbReference type="FunFam" id="1.20.58.740:FF:000001">
    <property type="entry name" value="dedicator of cytokinesis protein 9 isoform X1"/>
    <property type="match status" value="1"/>
</dbReference>
<evidence type="ECO:0000256" key="2">
    <source>
        <dbReference type="ARBA" id="ARBA00022525"/>
    </source>
</evidence>
<dbReference type="SMART" id="SM00233">
    <property type="entry name" value="PH"/>
    <property type="match status" value="1"/>
</dbReference>
<evidence type="ECO:0000259" key="13">
    <source>
        <dbReference type="PROSITE" id="PS50003"/>
    </source>
</evidence>
<evidence type="ECO:0000256" key="9">
    <source>
        <dbReference type="ARBA" id="ARBA00023292"/>
    </source>
</evidence>
<dbReference type="PANTHER" id="PTHR23317">
    <property type="entry name" value="DEDICATOR OF CYTOKINESIS DOCK"/>
    <property type="match status" value="1"/>
</dbReference>
<dbReference type="Pfam" id="PF01759">
    <property type="entry name" value="NTR"/>
    <property type="match status" value="1"/>
</dbReference>
<dbReference type="PROSITE" id="PS51651">
    <property type="entry name" value="DOCKER"/>
    <property type="match status" value="1"/>
</dbReference>
<dbReference type="SMART" id="SM00136">
    <property type="entry name" value="LamNT"/>
    <property type="match status" value="1"/>
</dbReference>
<dbReference type="GO" id="GO:0071944">
    <property type="term" value="C:cell periphery"/>
    <property type="evidence" value="ECO:0007669"/>
    <property type="project" value="UniProtKB-ARBA"/>
</dbReference>
<dbReference type="CDD" id="cd13267">
    <property type="entry name" value="PH_DOCK-D"/>
    <property type="match status" value="1"/>
</dbReference>
<dbReference type="Gene3D" id="2.170.300.10">
    <property type="entry name" value="Tie2 ligand-binding domain superfamily"/>
    <property type="match status" value="1"/>
</dbReference>
<dbReference type="GO" id="GO:0007264">
    <property type="term" value="P:small GTPase-mediated signal transduction"/>
    <property type="evidence" value="ECO:0007669"/>
    <property type="project" value="InterPro"/>
</dbReference>
<dbReference type="InterPro" id="IPR008211">
    <property type="entry name" value="Laminin_N"/>
</dbReference>
<dbReference type="PROSITE" id="PS51650">
    <property type="entry name" value="C2_DOCK"/>
    <property type="match status" value="1"/>
</dbReference>
<dbReference type="FunFam" id="2.10.25.10:FF:000333">
    <property type="entry name" value="netrin-4 isoform X2"/>
    <property type="match status" value="1"/>
</dbReference>
<dbReference type="Pfam" id="PF00053">
    <property type="entry name" value="EGF_laminin"/>
    <property type="match status" value="3"/>
</dbReference>
<feature type="region of interest" description="Disordered" evidence="12">
    <location>
        <begin position="891"/>
        <end position="911"/>
    </location>
</feature>
<proteinExistence type="inferred from homology"/>
<protein>
    <submittedName>
        <fullName evidence="19">Dedicator of cytokinesis 11 isoform X1</fullName>
    </submittedName>
</protein>
<feature type="domain" description="NTR" evidence="15">
    <location>
        <begin position="408"/>
        <end position="570"/>
    </location>
</feature>
<dbReference type="FunFam" id="2.170.300.10:FF:000001">
    <property type="entry name" value="Laminin subunit beta-1"/>
    <property type="match status" value="1"/>
</dbReference>
<feature type="disulfide bond" evidence="10">
    <location>
        <begin position="336"/>
        <end position="345"/>
    </location>
</feature>
<keyword evidence="6" id="KW-0677">Repeat</keyword>
<dbReference type="InterPro" id="IPR008993">
    <property type="entry name" value="TIMP-like_OB-fold"/>
</dbReference>
<evidence type="ECO:0000259" key="17">
    <source>
        <dbReference type="PROSITE" id="PS51650"/>
    </source>
</evidence>
<dbReference type="SMART" id="SM00180">
    <property type="entry name" value="EGF_Lam"/>
    <property type="match status" value="3"/>
</dbReference>
<evidence type="ECO:0000256" key="7">
    <source>
        <dbReference type="ARBA" id="ARBA00023157"/>
    </source>
</evidence>
<dbReference type="Pfam" id="PF06920">
    <property type="entry name" value="DHR-2_Lobe_A"/>
    <property type="match status" value="1"/>
</dbReference>
<gene>
    <name evidence="19" type="ORF">ROHU_024022</name>
</gene>
<evidence type="ECO:0000256" key="6">
    <source>
        <dbReference type="ARBA" id="ARBA00022737"/>
    </source>
</evidence>
<evidence type="ECO:0000256" key="12">
    <source>
        <dbReference type="SAM" id="MobiDB-lite"/>
    </source>
</evidence>
<feature type="domain" description="Laminin N-terminal" evidence="16">
    <location>
        <begin position="1"/>
        <end position="185"/>
    </location>
</feature>
<dbReference type="PANTHER" id="PTHR23317:SF81">
    <property type="entry name" value="DEDICATOR OF CYTOKINESIS PROTEIN 11"/>
    <property type="match status" value="1"/>
</dbReference>
<dbReference type="GO" id="GO:0005085">
    <property type="term" value="F:guanyl-nucleotide exchange factor activity"/>
    <property type="evidence" value="ECO:0007669"/>
    <property type="project" value="UniProtKB-KW"/>
</dbReference>
<dbReference type="PROSITE" id="PS01248">
    <property type="entry name" value="EGF_LAM_1"/>
    <property type="match status" value="1"/>
</dbReference>
<dbReference type="STRING" id="84645.A0A498MNR9"/>
<dbReference type="FunFam" id="2.10.25.10:FF:000082">
    <property type="entry name" value="Laminin subunit alpha 1"/>
    <property type="match status" value="1"/>
</dbReference>
<keyword evidence="20" id="KW-1185">Reference proteome</keyword>
<dbReference type="Gene3D" id="2.40.50.120">
    <property type="match status" value="1"/>
</dbReference>
<dbReference type="Gene3D" id="1.25.40.410">
    <property type="match status" value="1"/>
</dbReference>
<dbReference type="Gene3D" id="2.10.25.10">
    <property type="entry name" value="Laminin"/>
    <property type="match status" value="1"/>
</dbReference>
<comment type="subcellular location">
    <subcellularLocation>
        <location evidence="1">Secreted</location>
        <location evidence="1">Extracellular space</location>
        <location evidence="1">Extracellular matrix</location>
    </subcellularLocation>
</comment>
<dbReference type="InterPro" id="IPR027357">
    <property type="entry name" value="DOCKER_dom"/>
</dbReference>
<dbReference type="InterPro" id="IPR043161">
    <property type="entry name" value="DOCK_C_lobe_A"/>
</dbReference>
<dbReference type="Gene3D" id="2.60.40.150">
    <property type="entry name" value="C2 domain"/>
    <property type="match status" value="1"/>
</dbReference>
<evidence type="ECO:0000256" key="3">
    <source>
        <dbReference type="ARBA" id="ARBA00022530"/>
    </source>
</evidence>
<dbReference type="Pfam" id="PF14429">
    <property type="entry name" value="DOCK-C2"/>
    <property type="match status" value="1"/>
</dbReference>
<dbReference type="InterPro" id="IPR046773">
    <property type="entry name" value="DOCKER_Lobe_C"/>
</dbReference>
<dbReference type="SUPFAM" id="SSF50242">
    <property type="entry name" value="TIMP-like"/>
    <property type="match status" value="1"/>
</dbReference>
<feature type="domain" description="Laminin EGF-like" evidence="14">
    <location>
        <begin position="317"/>
        <end position="362"/>
    </location>
</feature>
<dbReference type="InterPro" id="IPR018933">
    <property type="entry name" value="Netrin_module_non-TIMP"/>
</dbReference>
<feature type="domain" description="Laminin EGF-like" evidence="14">
    <location>
        <begin position="255"/>
        <end position="316"/>
    </location>
</feature>
<dbReference type="InterPro" id="IPR001134">
    <property type="entry name" value="Netrin_domain"/>
</dbReference>
<evidence type="ECO:0000259" key="15">
    <source>
        <dbReference type="PROSITE" id="PS50189"/>
    </source>
</evidence>
<dbReference type="PROSITE" id="PS50027">
    <property type="entry name" value="EGF_LAM_2"/>
    <property type="match status" value="2"/>
</dbReference>
<dbReference type="InterPro" id="IPR046770">
    <property type="entry name" value="DOCKER_Lobe_B"/>
</dbReference>
<evidence type="ECO:0000256" key="11">
    <source>
        <dbReference type="PROSITE-ProRule" id="PRU00983"/>
    </source>
</evidence>
<evidence type="ECO:0000256" key="10">
    <source>
        <dbReference type="PROSITE-ProRule" id="PRU00460"/>
    </source>
</evidence>
<dbReference type="Gene3D" id="1.20.58.740">
    <property type="match status" value="1"/>
</dbReference>
<dbReference type="InterPro" id="IPR027007">
    <property type="entry name" value="C2_DOCK-type_domain"/>
</dbReference>
<evidence type="ECO:0000259" key="16">
    <source>
        <dbReference type="PROSITE" id="PS51117"/>
    </source>
</evidence>
<keyword evidence="5" id="KW-0732">Signal</keyword>
<dbReference type="SUPFAM" id="SSF57196">
    <property type="entry name" value="EGF/Laminin"/>
    <property type="match status" value="3"/>
</dbReference>
<dbReference type="Gene3D" id="2.60.120.260">
    <property type="entry name" value="Galactose-binding domain-like"/>
    <property type="match status" value="1"/>
</dbReference>
<dbReference type="Gene3D" id="2.30.29.30">
    <property type="entry name" value="Pleckstrin-homology domain (PH domain)/Phosphotyrosine-binding domain (PTB)"/>
    <property type="match status" value="1"/>
</dbReference>
<dbReference type="Pfam" id="PF11878">
    <property type="entry name" value="DOCK_C-D_N"/>
    <property type="match status" value="1"/>
</dbReference>
<keyword evidence="7 10" id="KW-1015">Disulfide bond</keyword>
<name>A0A498MNR9_LABRO</name>
<evidence type="ECO:0000256" key="1">
    <source>
        <dbReference type="ARBA" id="ARBA00004498"/>
    </source>
</evidence>
<dbReference type="InterPro" id="IPR002049">
    <property type="entry name" value="LE_dom"/>
</dbReference>
<keyword evidence="9 10" id="KW-0424">Laminin EGF-like domain</keyword>
<feature type="domain" description="C2 DOCK-type" evidence="17">
    <location>
        <begin position="1110"/>
        <end position="1294"/>
    </location>
</feature>
<dbReference type="CDD" id="cd00055">
    <property type="entry name" value="EGF_Lam"/>
    <property type="match status" value="3"/>
</dbReference>
<organism evidence="19 20">
    <name type="scientific">Labeo rohita</name>
    <name type="common">Indian major carp</name>
    <name type="synonym">Cyprinus rohita</name>
    <dbReference type="NCBI Taxonomy" id="84645"/>
    <lineage>
        <taxon>Eukaryota</taxon>
        <taxon>Metazoa</taxon>
        <taxon>Chordata</taxon>
        <taxon>Craniata</taxon>
        <taxon>Vertebrata</taxon>
        <taxon>Euteleostomi</taxon>
        <taxon>Actinopterygii</taxon>
        <taxon>Neopterygii</taxon>
        <taxon>Teleostei</taxon>
        <taxon>Ostariophysi</taxon>
        <taxon>Cypriniformes</taxon>
        <taxon>Cyprinidae</taxon>
        <taxon>Labeoninae</taxon>
        <taxon>Labeonini</taxon>
        <taxon>Labeo</taxon>
    </lineage>
</organism>
<keyword evidence="4" id="KW-0344">Guanine-nucleotide releasing factor</keyword>
<evidence type="ECO:0000259" key="18">
    <source>
        <dbReference type="PROSITE" id="PS51651"/>
    </source>
</evidence>
<keyword evidence="8" id="KW-0325">Glycoprotein</keyword>
<dbReference type="InterPro" id="IPR021816">
    <property type="entry name" value="DOCK_C/D_N"/>
</dbReference>
<dbReference type="Proteomes" id="UP000290572">
    <property type="component" value="Unassembled WGS sequence"/>
</dbReference>
<reference evidence="19 20" key="1">
    <citation type="submission" date="2018-03" db="EMBL/GenBank/DDBJ databases">
        <title>Draft genome sequence of Rohu Carp (Labeo rohita).</title>
        <authorList>
            <person name="Das P."/>
            <person name="Kushwaha B."/>
            <person name="Joshi C.G."/>
            <person name="Kumar D."/>
            <person name="Nagpure N.S."/>
            <person name="Sahoo L."/>
            <person name="Das S.P."/>
            <person name="Bit A."/>
            <person name="Patnaik S."/>
            <person name="Meher P.K."/>
            <person name="Jayasankar P."/>
            <person name="Koringa P.G."/>
            <person name="Patel N.V."/>
            <person name="Hinsu A.T."/>
            <person name="Kumar R."/>
            <person name="Pandey M."/>
            <person name="Agarwal S."/>
            <person name="Srivastava S."/>
            <person name="Singh M."/>
            <person name="Iquebal M.A."/>
            <person name="Jaiswal S."/>
            <person name="Angadi U.B."/>
            <person name="Kumar N."/>
            <person name="Raza M."/>
            <person name="Shah T.M."/>
            <person name="Rai A."/>
            <person name="Jena J.K."/>
        </authorList>
    </citation>
    <scope>NUCLEOTIDE SEQUENCE [LARGE SCALE GENOMIC DNA]</scope>
    <source>
        <strain evidence="19">DASCIFA01</strain>
        <tissue evidence="19">Testis</tissue>
    </source>
</reference>
<dbReference type="GO" id="GO:0051491">
    <property type="term" value="P:positive regulation of filopodium assembly"/>
    <property type="evidence" value="ECO:0007669"/>
    <property type="project" value="TreeGrafter"/>
</dbReference>
<dbReference type="InterPro" id="IPR046769">
    <property type="entry name" value="DOCKER_Lobe_A"/>
</dbReference>
<dbReference type="InterPro" id="IPR043162">
    <property type="entry name" value="DOCK_C_lobe_C"/>
</dbReference>
<feature type="domain" description="DOCKER" evidence="18">
    <location>
        <begin position="1931"/>
        <end position="2308"/>
    </location>
</feature>
<evidence type="ECO:0000313" key="19">
    <source>
        <dbReference type="EMBL" id="RXN21443.1"/>
    </source>
</evidence>
<dbReference type="PROSITE" id="PS50189">
    <property type="entry name" value="NTR"/>
    <property type="match status" value="1"/>
</dbReference>
<dbReference type="InterPro" id="IPR035892">
    <property type="entry name" value="C2_domain_sf"/>
</dbReference>
<keyword evidence="3" id="KW-0272">Extracellular matrix</keyword>
<dbReference type="Pfam" id="PF20422">
    <property type="entry name" value="DHR-2_Lobe_B"/>
    <property type="match status" value="1"/>
</dbReference>
<evidence type="ECO:0000256" key="8">
    <source>
        <dbReference type="ARBA" id="ARBA00023180"/>
    </source>
</evidence>
<dbReference type="PROSITE" id="PS50003">
    <property type="entry name" value="PH_DOMAIN"/>
    <property type="match status" value="1"/>
</dbReference>